<proteinExistence type="predicted"/>
<evidence type="ECO:0000313" key="1">
    <source>
        <dbReference type="EMBL" id="ERS97589.1"/>
    </source>
</evidence>
<protein>
    <submittedName>
        <fullName evidence="1">Uncharacterized protein</fullName>
    </submittedName>
</protein>
<name>U7PS67_SPOS1</name>
<keyword evidence="2" id="KW-1185">Reference proteome</keyword>
<evidence type="ECO:0000313" key="2">
    <source>
        <dbReference type="Proteomes" id="UP000018087"/>
    </source>
</evidence>
<dbReference type="OrthoDB" id="10292834at2759"/>
<sequence length="151" mass="17295">MCELLYVTMYHTCGHKHRYTEVTNCPKATTIRKDCLDQICPMSMADETYDCVCFRCKREEEVLAAASQDEVVEEAKDHQKTPAIMCVLTTTYYVYEECGHSTSKVARTKVCVVPGLLRPKKTCPQEKCQTESKDVWLHGKCTTCAPWREEP</sequence>
<gene>
    <name evidence="1" type="ORF">HMPREF1624_05760</name>
</gene>
<dbReference type="EMBL" id="KI440847">
    <property type="protein sequence ID" value="ERS97589.1"/>
    <property type="molecule type" value="Genomic_DNA"/>
</dbReference>
<organism evidence="1 2">
    <name type="scientific">Sporothrix schenckii (strain ATCC 58251 / de Perez 2211183)</name>
    <name type="common">Rose-picker's disease fungus</name>
    <dbReference type="NCBI Taxonomy" id="1391915"/>
    <lineage>
        <taxon>Eukaryota</taxon>
        <taxon>Fungi</taxon>
        <taxon>Dikarya</taxon>
        <taxon>Ascomycota</taxon>
        <taxon>Pezizomycotina</taxon>
        <taxon>Sordariomycetes</taxon>
        <taxon>Sordariomycetidae</taxon>
        <taxon>Ophiostomatales</taxon>
        <taxon>Ophiostomataceae</taxon>
        <taxon>Sporothrix</taxon>
    </lineage>
</organism>
<accession>U7PS67</accession>
<dbReference type="Proteomes" id="UP000018087">
    <property type="component" value="Unassembled WGS sequence"/>
</dbReference>
<dbReference type="AlphaFoldDB" id="U7PS67"/>
<reference evidence="2" key="1">
    <citation type="journal article" date="2014" name="Genome Announc.">
        <title>Genome sequence of the pathogenic fungus Sporothrix schenckii (ATCC 58251).</title>
        <authorList>
            <person name="Cuomo C.A."/>
            <person name="Rodriguez-Del Valle N."/>
            <person name="Perez-Sanchez L."/>
            <person name="Abouelleil A."/>
            <person name="Goldberg J."/>
            <person name="Young S."/>
            <person name="Zeng Q."/>
            <person name="Birren B.W."/>
        </authorList>
    </citation>
    <scope>NUCLEOTIDE SEQUENCE [LARGE SCALE GENOMIC DNA]</scope>
    <source>
        <strain evidence="2">ATCC 58251 / de Perez 2211183</strain>
    </source>
</reference>
<dbReference type="HOGENOM" id="CLU_1732653_0_0_1"/>